<dbReference type="PROSITE" id="PS51352">
    <property type="entry name" value="THIOREDOXIN_2"/>
    <property type="match status" value="1"/>
</dbReference>
<proteinExistence type="predicted"/>
<evidence type="ECO:0000313" key="4">
    <source>
        <dbReference type="EMBL" id="MCY1013031.1"/>
    </source>
</evidence>
<dbReference type="RefSeq" id="WP_267776686.1">
    <property type="nucleotide sequence ID" value="NZ_JAPNKE010000002.1"/>
</dbReference>
<evidence type="ECO:0000256" key="1">
    <source>
        <dbReference type="ARBA" id="ARBA00023284"/>
    </source>
</evidence>
<keyword evidence="1" id="KW-0676">Redox-active center</keyword>
<dbReference type="InterPro" id="IPR013766">
    <property type="entry name" value="Thioredoxin_domain"/>
</dbReference>
<dbReference type="AlphaFoldDB" id="A0A9X3J2U5"/>
<accession>A0A9X3J2U5</accession>
<keyword evidence="2" id="KW-0812">Transmembrane</keyword>
<sequence length="782" mass="85236">MPPSPREGIVDELLRRGQDAEPLLARSVQQVSEDGRLLDVVLKSGPVEENRVTVVNLWASWCLPCKQELPWFKSMFEGSDWGDNVRFVPLQVSDSRDPVWAREEFGPMMPEVKFFLSDRDDVLPVLRKFDAIKKKSKEELQLPITLVFDCRRDLRLIHVGGLLERDFDELRERLDQLAGELGSKFCKVRKPKPVVVTQVPTSAPPEPVVVRCGDGRCSAPEETAENCCDCVKCPLGDMCEQHSRVVPRCVKTSGGSSSAMMRRRSHWPLARRSSVGLALALAMRVGVAAGSDDPRCTDEPDEATQNRCARQLYAERRYAAAAAVFAAMWQTWGGAKYLYNASEARVAAGSDGWALALLTEYVGTPGLTDSERTEALRRSEELRERLVAVDVEVVPRAALGEAAVLYLERVLDGGCDGRAPAENHRSDCSRSVGVVERFSYAFHQVAHGEGARVHLERGRWKLWIDPASPAAAYNLGEKAHATSILVRRESRGRVKLRPETSELRFVLGPASEISRGVMIHLSDPFHVEPEQILRARAPEVRLALRTGNWRYRVRPRGLFQKAHAGEVVVGDTGTVELRWDPSPAVLAERALQRKIMLGVGGAGAGSLLIGASLLGVGRTEPKCYQDRVPKDCTSEEPALSYKTDEIRRRQEIAVAGGGFLGLSVGLGVVTGLEALKPGRMRVLVALLVGGVATGVGAGLYAAALAEQRGGPGGERFTSFVPVADVKDQEMFRALAAGVLGFGVGIVGGTTSGVIARNARQKRVRLSANASTTAMVLNFQGGF</sequence>
<dbReference type="SUPFAM" id="SSF52833">
    <property type="entry name" value="Thioredoxin-like"/>
    <property type="match status" value="1"/>
</dbReference>
<name>A0A9X3J2U5_9BACT</name>
<feature type="domain" description="Thioredoxin" evidence="3">
    <location>
        <begin position="14"/>
        <end position="179"/>
    </location>
</feature>
<evidence type="ECO:0000313" key="5">
    <source>
        <dbReference type="Proteomes" id="UP001150924"/>
    </source>
</evidence>
<protein>
    <recommendedName>
        <fullName evidence="3">Thioredoxin domain-containing protein</fullName>
    </recommendedName>
</protein>
<comment type="caution">
    <text evidence="4">The sequence shown here is derived from an EMBL/GenBank/DDBJ whole genome shotgun (WGS) entry which is preliminary data.</text>
</comment>
<dbReference type="EMBL" id="JAPNKE010000002">
    <property type="protein sequence ID" value="MCY1013031.1"/>
    <property type="molecule type" value="Genomic_DNA"/>
</dbReference>
<dbReference type="InterPro" id="IPR036249">
    <property type="entry name" value="Thioredoxin-like_sf"/>
</dbReference>
<organism evidence="4 5">
    <name type="scientific">Nannocystis pusilla</name>
    <dbReference type="NCBI Taxonomy" id="889268"/>
    <lineage>
        <taxon>Bacteria</taxon>
        <taxon>Pseudomonadati</taxon>
        <taxon>Myxococcota</taxon>
        <taxon>Polyangia</taxon>
        <taxon>Nannocystales</taxon>
        <taxon>Nannocystaceae</taxon>
        <taxon>Nannocystis</taxon>
    </lineage>
</organism>
<dbReference type="InterPro" id="IPR017937">
    <property type="entry name" value="Thioredoxin_CS"/>
</dbReference>
<keyword evidence="2" id="KW-1133">Transmembrane helix</keyword>
<dbReference type="Gene3D" id="3.40.30.10">
    <property type="entry name" value="Glutaredoxin"/>
    <property type="match status" value="1"/>
</dbReference>
<dbReference type="PROSITE" id="PS00194">
    <property type="entry name" value="THIOREDOXIN_1"/>
    <property type="match status" value="1"/>
</dbReference>
<evidence type="ECO:0000256" key="2">
    <source>
        <dbReference type="SAM" id="Phobius"/>
    </source>
</evidence>
<keyword evidence="2" id="KW-0472">Membrane</keyword>
<feature type="transmembrane region" description="Helical" evidence="2">
    <location>
        <begin position="682"/>
        <end position="703"/>
    </location>
</feature>
<evidence type="ECO:0000259" key="3">
    <source>
        <dbReference type="PROSITE" id="PS51352"/>
    </source>
</evidence>
<dbReference type="Proteomes" id="UP001150924">
    <property type="component" value="Unassembled WGS sequence"/>
</dbReference>
<reference evidence="4" key="1">
    <citation type="submission" date="2022-11" db="EMBL/GenBank/DDBJ databases">
        <title>Minimal conservation of predation-associated metabolite biosynthetic gene clusters underscores biosynthetic potential of Myxococcota including descriptions for ten novel species: Archangium lansinium sp. nov., Myxococcus landrumus sp. nov., Nannocystis bai.</title>
        <authorList>
            <person name="Ahearne A."/>
            <person name="Stevens C."/>
            <person name="Phillips K."/>
        </authorList>
    </citation>
    <scope>NUCLEOTIDE SEQUENCE</scope>
    <source>
        <strain evidence="4">Na p29</strain>
    </source>
</reference>
<keyword evidence="5" id="KW-1185">Reference proteome</keyword>
<feature type="transmembrane region" description="Helical" evidence="2">
    <location>
        <begin position="733"/>
        <end position="755"/>
    </location>
</feature>
<gene>
    <name evidence="4" type="ORF">OV079_47375</name>
</gene>